<dbReference type="InterPro" id="IPR003870">
    <property type="entry name" value="DUF222"/>
</dbReference>
<keyword evidence="4" id="KW-1185">Reference proteome</keyword>
<dbReference type="AlphaFoldDB" id="A0A1H6KNE8"/>
<feature type="region of interest" description="Disordered" evidence="1">
    <location>
        <begin position="494"/>
        <end position="546"/>
    </location>
</feature>
<name>A0A1H6KNE8_MYCRU</name>
<evidence type="ECO:0000313" key="3">
    <source>
        <dbReference type="EMBL" id="SEH74991.1"/>
    </source>
</evidence>
<dbReference type="EMBL" id="LT629971">
    <property type="protein sequence ID" value="SEH74991.1"/>
    <property type="molecule type" value="Genomic_DNA"/>
</dbReference>
<evidence type="ECO:0000256" key="1">
    <source>
        <dbReference type="SAM" id="MobiDB-lite"/>
    </source>
</evidence>
<dbReference type="CDD" id="cd00085">
    <property type="entry name" value="HNHc"/>
    <property type="match status" value="1"/>
</dbReference>
<feature type="region of interest" description="Disordered" evidence="1">
    <location>
        <begin position="297"/>
        <end position="317"/>
    </location>
</feature>
<feature type="compositionally biased region" description="Basic and acidic residues" evidence="1">
    <location>
        <begin position="514"/>
        <end position="523"/>
    </location>
</feature>
<evidence type="ECO:0000259" key="2">
    <source>
        <dbReference type="SMART" id="SM00507"/>
    </source>
</evidence>
<proteinExistence type="predicted"/>
<dbReference type="STRING" id="370526.SAMN04489835_3624"/>
<feature type="compositionally biased region" description="Acidic residues" evidence="1">
    <location>
        <begin position="297"/>
        <end position="309"/>
    </location>
</feature>
<dbReference type="SMART" id="SM00507">
    <property type="entry name" value="HNHc"/>
    <property type="match status" value="1"/>
</dbReference>
<gene>
    <name evidence="3" type="ORF">SAMN04489835_3624</name>
</gene>
<dbReference type="Pfam" id="PF02720">
    <property type="entry name" value="DUF222"/>
    <property type="match status" value="1"/>
</dbReference>
<accession>A0A1H6KNE8</accession>
<evidence type="ECO:0000313" key="4">
    <source>
        <dbReference type="Proteomes" id="UP000182915"/>
    </source>
</evidence>
<sequence>MGYPQVGIHPQAGLHRWLTTTLSTNVESMFEELVAQAVGSRDAVGAVGAWARAENAACARRLAACADVLERHVSADGSAERENWSADNWNAAAAEIAAAQGVSLGVASHQLVIAWGLRKRLPKVAEVFAAGAVSYRMVEAIESRTRLVRDAEANAKIDAEIAARVEQWAGLSVAKIENAIDFWVDRYDPFAVRHAQTKARGRHVDVHVSDDGSGTAYVDALLMATDAEAFDRRLDAMAAAVCEDDPRTIEQRRADAMGALGHGADRLACACGRDDCEAAQLTVSSTVIHVVAREESLSDDTDVDLDGEDPPGPSREELLKMTVREALSPRAEDMPSAPADTDPAYLLGRGILPAPLLAAKLAGAAQIKYVRHPGDAPPEPRHRPSTALAWFVRCRDLTCRFPGCDVPADHCDIDHTIAYPAGPTQASNLKCLCRKHHLIKTFWAWREVQHPDGRVDWTSPTGHTVSTCPGAELLFPALCRPTAPVDPAIVRRAAEAPTDSEARGLMMPRRKRTRAQDRAAAIDEERELNAPINAARLAERDEPPPF</sequence>
<organism evidence="3 4">
    <name type="scientific">Mycolicibacterium rutilum</name>
    <name type="common">Mycobacterium rutilum</name>
    <dbReference type="NCBI Taxonomy" id="370526"/>
    <lineage>
        <taxon>Bacteria</taxon>
        <taxon>Bacillati</taxon>
        <taxon>Actinomycetota</taxon>
        <taxon>Actinomycetes</taxon>
        <taxon>Mycobacteriales</taxon>
        <taxon>Mycobacteriaceae</taxon>
        <taxon>Mycolicibacterium</taxon>
    </lineage>
</organism>
<dbReference type="Proteomes" id="UP000182915">
    <property type="component" value="Chromosome I"/>
</dbReference>
<protein>
    <recommendedName>
        <fullName evidence="2">HNH nuclease domain-containing protein</fullName>
    </recommendedName>
</protein>
<dbReference type="InterPro" id="IPR003615">
    <property type="entry name" value="HNH_nuc"/>
</dbReference>
<feature type="compositionally biased region" description="Basic and acidic residues" evidence="1">
    <location>
        <begin position="537"/>
        <end position="546"/>
    </location>
</feature>
<feature type="domain" description="HNH nuclease" evidence="2">
    <location>
        <begin position="388"/>
        <end position="438"/>
    </location>
</feature>
<reference evidence="4" key="1">
    <citation type="submission" date="2016-10" db="EMBL/GenBank/DDBJ databases">
        <authorList>
            <person name="Varghese N."/>
            <person name="Submissions S."/>
        </authorList>
    </citation>
    <scope>NUCLEOTIDE SEQUENCE [LARGE SCALE GENOMIC DNA]</scope>
    <source>
        <strain evidence="4">DSM 45405</strain>
    </source>
</reference>